<name>A0A6P6WPJ4_COFAR</name>
<accession>A0A6P6WPJ4</accession>
<comment type="subcellular location">
    <subcellularLocation>
        <location evidence="1">Cell membrane</location>
        <topology evidence="1">Lipid-anchor</topology>
        <topology evidence="1">GPI-anchor</topology>
    </subcellularLocation>
</comment>
<keyword evidence="3" id="KW-1003">Cell membrane</keyword>
<dbReference type="OrthoDB" id="1914452at2759"/>
<dbReference type="AlphaFoldDB" id="A0A6P6WPJ4"/>
<dbReference type="InterPro" id="IPR036312">
    <property type="entry name" value="Bifun_inhib/LTP/seed_sf"/>
</dbReference>
<dbReference type="Gene3D" id="1.10.110.10">
    <property type="entry name" value="Plant lipid-transfer and hydrophobic proteins"/>
    <property type="match status" value="1"/>
</dbReference>
<dbReference type="Pfam" id="PF14368">
    <property type="entry name" value="LTP_2"/>
    <property type="match status" value="1"/>
</dbReference>
<evidence type="ECO:0000256" key="7">
    <source>
        <dbReference type="ARBA" id="ARBA00023180"/>
    </source>
</evidence>
<dbReference type="GeneID" id="113734825"/>
<protein>
    <recommendedName>
        <fullName evidence="11">Bifunctional inhibitor/plant lipid transfer protein/seed storage helical domain-containing protein</fullName>
    </recommendedName>
</protein>
<feature type="region of interest" description="Disordered" evidence="9">
    <location>
        <begin position="124"/>
        <end position="193"/>
    </location>
</feature>
<evidence type="ECO:0000313" key="13">
    <source>
        <dbReference type="RefSeq" id="XP_027117363.1"/>
    </source>
</evidence>
<sequence>MALQQLFPALSIALVLLSLPVYGQINSPCTTSMLTSFTPCLNFITNSSTNGNSPTADCCNVIKAFMANGTGCLCLVATGGVPLNLPINRTLVLSLPRTCNQPGVPLQCKASVAPIPAPGPLAGGPAVSPAANPPTGTMSPAAAPPTGSVVPQAGSPTLAPEAETNPALTPPSSTTNSGSPAGNSGNRQSLTPSAASTLSFSPLLLLAVIGAIALRNY</sequence>
<keyword evidence="4" id="KW-0336">GPI-anchor</keyword>
<evidence type="ECO:0000256" key="10">
    <source>
        <dbReference type="SAM" id="SignalP"/>
    </source>
</evidence>
<keyword evidence="7" id="KW-0325">Glycoprotein</keyword>
<evidence type="ECO:0000256" key="8">
    <source>
        <dbReference type="ARBA" id="ARBA00023288"/>
    </source>
</evidence>
<comment type="similarity">
    <text evidence="2">Belongs to the plant LTP family.</text>
</comment>
<dbReference type="SMART" id="SM00499">
    <property type="entry name" value="AAI"/>
    <property type="match status" value="1"/>
</dbReference>
<evidence type="ECO:0000256" key="1">
    <source>
        <dbReference type="ARBA" id="ARBA00004609"/>
    </source>
</evidence>
<dbReference type="CDD" id="cd00010">
    <property type="entry name" value="AAI_LTSS"/>
    <property type="match status" value="1"/>
</dbReference>
<feature type="compositionally biased region" description="Low complexity" evidence="9">
    <location>
        <begin position="170"/>
        <end position="186"/>
    </location>
</feature>
<evidence type="ECO:0000256" key="9">
    <source>
        <dbReference type="SAM" id="MobiDB-lite"/>
    </source>
</evidence>
<dbReference type="GO" id="GO:0005886">
    <property type="term" value="C:plasma membrane"/>
    <property type="evidence" value="ECO:0007669"/>
    <property type="project" value="UniProtKB-SubCell"/>
</dbReference>
<dbReference type="PANTHER" id="PTHR33044">
    <property type="entry name" value="BIFUNCTIONAL INHIBITOR/LIPID-TRANSFER PROTEIN/SEED STORAGE 2S ALBUMIN SUPERFAMILY PROTEIN-RELATED"/>
    <property type="match status" value="1"/>
</dbReference>
<keyword evidence="12" id="KW-1185">Reference proteome</keyword>
<dbReference type="RefSeq" id="XP_027117363.1">
    <property type="nucleotide sequence ID" value="XM_027261562.2"/>
</dbReference>
<evidence type="ECO:0000256" key="4">
    <source>
        <dbReference type="ARBA" id="ARBA00022622"/>
    </source>
</evidence>
<keyword evidence="5 10" id="KW-0732">Signal</keyword>
<dbReference type="InterPro" id="IPR043325">
    <property type="entry name" value="LTSS"/>
</dbReference>
<keyword evidence="8" id="KW-0449">Lipoprotein</keyword>
<organism evidence="12 13">
    <name type="scientific">Coffea arabica</name>
    <name type="common">Arabian coffee</name>
    <dbReference type="NCBI Taxonomy" id="13443"/>
    <lineage>
        <taxon>Eukaryota</taxon>
        <taxon>Viridiplantae</taxon>
        <taxon>Streptophyta</taxon>
        <taxon>Embryophyta</taxon>
        <taxon>Tracheophyta</taxon>
        <taxon>Spermatophyta</taxon>
        <taxon>Magnoliopsida</taxon>
        <taxon>eudicotyledons</taxon>
        <taxon>Gunneridae</taxon>
        <taxon>Pentapetalae</taxon>
        <taxon>asterids</taxon>
        <taxon>lamiids</taxon>
        <taxon>Gentianales</taxon>
        <taxon>Rubiaceae</taxon>
        <taxon>Ixoroideae</taxon>
        <taxon>Gardenieae complex</taxon>
        <taxon>Bertiereae - Coffeeae clade</taxon>
        <taxon>Coffeeae</taxon>
        <taxon>Coffea</taxon>
    </lineage>
</organism>
<evidence type="ECO:0000256" key="6">
    <source>
        <dbReference type="ARBA" id="ARBA00023157"/>
    </source>
</evidence>
<gene>
    <name evidence="13" type="primary">LOC113734825</name>
</gene>
<evidence type="ECO:0000259" key="11">
    <source>
        <dbReference type="SMART" id="SM00499"/>
    </source>
</evidence>
<evidence type="ECO:0000313" key="12">
    <source>
        <dbReference type="Proteomes" id="UP001652660"/>
    </source>
</evidence>
<feature type="chain" id="PRO_5028096266" description="Bifunctional inhibitor/plant lipid transfer protein/seed storage helical domain-containing protein" evidence="10">
    <location>
        <begin position="24"/>
        <end position="217"/>
    </location>
</feature>
<dbReference type="Proteomes" id="UP001652660">
    <property type="component" value="Chromosome 3c"/>
</dbReference>
<proteinExistence type="inferred from homology"/>
<dbReference type="SUPFAM" id="SSF47699">
    <property type="entry name" value="Bifunctional inhibitor/lipid-transfer protein/seed storage 2S albumin"/>
    <property type="match status" value="1"/>
</dbReference>
<reference evidence="12" key="1">
    <citation type="journal article" date="2025" name="Foods">
        <title>Unveiling the Microbial Signatures of Arabica Coffee Cherries: Insights into Ripeness Specific Diversity, Functional Traits, and Implications for Quality and Safety.</title>
        <authorList>
            <consortium name="RefSeq"/>
            <person name="Tenea G.N."/>
            <person name="Cifuentes V."/>
            <person name="Reyes P."/>
            <person name="Cevallos-Vallejos M."/>
        </authorList>
    </citation>
    <scope>NUCLEOTIDE SEQUENCE [LARGE SCALE GENOMIC DNA]</scope>
</reference>
<evidence type="ECO:0000256" key="3">
    <source>
        <dbReference type="ARBA" id="ARBA00022475"/>
    </source>
</evidence>
<dbReference type="GO" id="GO:0098552">
    <property type="term" value="C:side of membrane"/>
    <property type="evidence" value="ECO:0007669"/>
    <property type="project" value="UniProtKB-KW"/>
</dbReference>
<dbReference type="InterPro" id="IPR016140">
    <property type="entry name" value="Bifunc_inhib/LTP/seed_store"/>
</dbReference>
<evidence type="ECO:0000256" key="5">
    <source>
        <dbReference type="ARBA" id="ARBA00022729"/>
    </source>
</evidence>
<keyword evidence="4" id="KW-0472">Membrane</keyword>
<feature type="signal peptide" evidence="10">
    <location>
        <begin position="1"/>
        <end position="23"/>
    </location>
</feature>
<feature type="domain" description="Bifunctional inhibitor/plant lipid transfer protein/seed storage helical" evidence="11">
    <location>
        <begin position="29"/>
        <end position="108"/>
    </location>
</feature>
<reference evidence="13" key="2">
    <citation type="submission" date="2025-08" db="UniProtKB">
        <authorList>
            <consortium name="RefSeq"/>
        </authorList>
    </citation>
    <scope>IDENTIFICATION</scope>
    <source>
        <tissue evidence="13">Leaves</tissue>
    </source>
</reference>
<keyword evidence="6" id="KW-1015">Disulfide bond</keyword>
<evidence type="ECO:0000256" key="2">
    <source>
        <dbReference type="ARBA" id="ARBA00009748"/>
    </source>
</evidence>